<dbReference type="EMBL" id="JBHTAJ010000004">
    <property type="protein sequence ID" value="MFC7178521.1"/>
    <property type="molecule type" value="Genomic_DNA"/>
</dbReference>
<protein>
    <recommendedName>
        <fullName evidence="6">Tetratricopeptide repeat protein</fullName>
    </recommendedName>
</protein>
<proteinExistence type="predicted"/>
<evidence type="ECO:0008006" key="6">
    <source>
        <dbReference type="Google" id="ProtNLM"/>
    </source>
</evidence>
<dbReference type="InterPro" id="IPR051012">
    <property type="entry name" value="CellSynth/LPSAsmb/PSIAsmb"/>
</dbReference>
<dbReference type="InterPro" id="IPR019734">
    <property type="entry name" value="TPR_rpt"/>
</dbReference>
<accession>A0ABW2FMM0</accession>
<name>A0ABW2FMM0_9ACTN</name>
<dbReference type="InterPro" id="IPR011990">
    <property type="entry name" value="TPR-like_helical_dom_sf"/>
</dbReference>
<dbReference type="PANTHER" id="PTHR45586">
    <property type="entry name" value="TPR REPEAT-CONTAINING PROTEIN PA4667"/>
    <property type="match status" value="1"/>
</dbReference>
<keyword evidence="2" id="KW-0802">TPR repeat</keyword>
<dbReference type="SMART" id="SM00028">
    <property type="entry name" value="TPR"/>
    <property type="match status" value="10"/>
</dbReference>
<dbReference type="RefSeq" id="WP_380230368.1">
    <property type="nucleotide sequence ID" value="NZ_JBHSVH010000002.1"/>
</dbReference>
<dbReference type="Gene3D" id="1.25.40.10">
    <property type="entry name" value="Tetratricopeptide repeat domain"/>
    <property type="match status" value="5"/>
</dbReference>
<keyword evidence="1" id="KW-0677">Repeat</keyword>
<sequence>MALFALLLIAVALAGLGGYALVRRRRALDAASVATALAAAAARLAAGQPEQARRRYARLTERLALAPPPLRPQRGTALIGLAEATEALGDRAAALGFCREAFPLLPAPDTQIPRWGLLRIAEAEIRADRPDLAPVLAFLRAADRGPGPGEDPDAAARVLEWLQRRCREGTAADRDSATAAALKALPERDWPVLARSALLRDRGRPGEAEAVLAAAAPGGSGELWFRHGAHLHAAGRNAEAVEAFGRAVERGTGEPSPWARGAALRAEALLFRGLARQFLGDHTGAGTDLADAAAAAPDDPRPHYALGRLALVLDRDAEAHGHFTAALAAQPGHTPSRLGLALLHERAGRPAEAAADYRTALDAGPHWQPARVRLGAALLAAGRTEEAAPLLSAEAGAAHPWSPSAAFLHGLALARSGDPEGAVARWEPLGDPDLSDLLTAQRDLLARRLLDTDPGAARALWQRTVLDTPDEPGLRGSLREAALREAAHLLLTRRDDPEALDAAANALALAGSPAPGTDGPAASAREGRLRAALALAEGSAAGPDALPAGADRPRDVYHRSAAGLLTGRPVRTVALLAAVEPDPGGDPALAHLRALLAERAGNWPGALDWYRRHLANPAAPAPAPADGAPCAAADADACGQTATDACGGCGREGCAAHLHRPEGAGSARCGRCAERALLAVLDCALRADLPEEAEPTLAAWAAVLGDGPAGVTVRAALCLLRADDDDLDAALADLPAAAHRARTTVLVRRAARAVGAGRFGDAAGDLREAVRLTPGHAQAAEALGVLAEHEAARHAAEGRHQEAWDCYRALLLKDPSHPRLLHALGLVSYRLAATVPAQGTPAGGAPAADGTDPGAADGRADGTADGEDLWHWVVGCLVPSLHLPDVWDAAAGVTGRDAEPPRVAAARAALTDRLRTDLRTLDQTHGRSGDEVDAWTVRLGMEVRCAEAFAEDEVRIARPDGTSHRLVVGPALERLLRTSPPTGELSSWQGAFQYAVLPWRKPGPYGVHPLTHALGLFEELGPQRYLLLQGRHAAAVSALETPEGAETDGTRQHLLREALTSQAAEHHRHQEWREAVECLTRAGTLPGPGLTPELAALGADAGLRAARALLKEHDDDQAGAAALLEQALALSPGHREVRENLGAAYAQHARKINNETKDYRQALVLLRKALALAPDDPTARHFLEAALRNRANEVSVLGPDGDLVEATELWQELTRLDDDPDHRAGLVYVLQLRSLTAAIADRRTEAVTHMAEALAADEEFTGDPDAEAPRRVSVVLANHVLEKYQDRPFDERASLLRRAQTYDDSPDMRGVIVNVWRSEAARNFEADRFTDATLLLEQALQMAMTADAKANIGKELGVVYGAHAVRKANARRFQEARTLIGRAVAHDPNDSGLRSLKYRIDRLR</sequence>
<feature type="region of interest" description="Disordered" evidence="3">
    <location>
        <begin position="840"/>
        <end position="862"/>
    </location>
</feature>
<comment type="caution">
    <text evidence="4">The sequence shown here is derived from an EMBL/GenBank/DDBJ whole genome shotgun (WGS) entry which is preliminary data.</text>
</comment>
<dbReference type="PANTHER" id="PTHR45586:SF1">
    <property type="entry name" value="LIPOPOLYSACCHARIDE ASSEMBLY PROTEIN B"/>
    <property type="match status" value="1"/>
</dbReference>
<keyword evidence="5" id="KW-1185">Reference proteome</keyword>
<evidence type="ECO:0000313" key="5">
    <source>
        <dbReference type="Proteomes" id="UP001596435"/>
    </source>
</evidence>
<evidence type="ECO:0000256" key="3">
    <source>
        <dbReference type="SAM" id="MobiDB-lite"/>
    </source>
</evidence>
<evidence type="ECO:0000256" key="2">
    <source>
        <dbReference type="ARBA" id="ARBA00022803"/>
    </source>
</evidence>
<reference evidence="5" key="1">
    <citation type="journal article" date="2019" name="Int. J. Syst. Evol. Microbiol.">
        <title>The Global Catalogue of Microorganisms (GCM) 10K type strain sequencing project: providing services to taxonomists for standard genome sequencing and annotation.</title>
        <authorList>
            <consortium name="The Broad Institute Genomics Platform"/>
            <consortium name="The Broad Institute Genome Sequencing Center for Infectious Disease"/>
            <person name="Wu L."/>
            <person name="Ma J."/>
        </authorList>
    </citation>
    <scope>NUCLEOTIDE SEQUENCE [LARGE SCALE GENOMIC DNA]</scope>
    <source>
        <strain evidence="5">CGMCC 1.12859</strain>
    </source>
</reference>
<gene>
    <name evidence="4" type="ORF">ACFQMG_02965</name>
</gene>
<evidence type="ECO:0000256" key="1">
    <source>
        <dbReference type="ARBA" id="ARBA00022737"/>
    </source>
</evidence>
<organism evidence="4 5">
    <name type="scientific">Kitasatospora paranensis</name>
    <dbReference type="NCBI Taxonomy" id="258053"/>
    <lineage>
        <taxon>Bacteria</taxon>
        <taxon>Bacillati</taxon>
        <taxon>Actinomycetota</taxon>
        <taxon>Actinomycetes</taxon>
        <taxon>Kitasatosporales</taxon>
        <taxon>Streptomycetaceae</taxon>
        <taxon>Kitasatospora</taxon>
    </lineage>
</organism>
<dbReference type="SUPFAM" id="SSF48452">
    <property type="entry name" value="TPR-like"/>
    <property type="match status" value="4"/>
</dbReference>
<evidence type="ECO:0000313" key="4">
    <source>
        <dbReference type="EMBL" id="MFC7178521.1"/>
    </source>
</evidence>
<dbReference type="Proteomes" id="UP001596435">
    <property type="component" value="Unassembled WGS sequence"/>
</dbReference>